<dbReference type="InterPro" id="IPR043504">
    <property type="entry name" value="Peptidase_S1_PA_chymotrypsin"/>
</dbReference>
<dbReference type="PROSITE" id="PS00135">
    <property type="entry name" value="TRYPSIN_SER"/>
    <property type="match status" value="1"/>
</dbReference>
<protein>
    <submittedName>
        <fullName evidence="13">Oidioi.mRNA.OKI2018_I69.XSR.g14979.t1.cds</fullName>
    </submittedName>
</protein>
<dbReference type="EMBL" id="OU015569">
    <property type="protein sequence ID" value="CAG5097208.1"/>
    <property type="molecule type" value="Genomic_DNA"/>
</dbReference>
<keyword evidence="3 8" id="KW-0645">Protease</keyword>
<dbReference type="SUPFAM" id="SSF50494">
    <property type="entry name" value="Trypsin-like serine proteases"/>
    <property type="match status" value="1"/>
</dbReference>
<dbReference type="SUPFAM" id="SSF57535">
    <property type="entry name" value="Complement control module/SCR domain"/>
    <property type="match status" value="2"/>
</dbReference>
<evidence type="ECO:0000256" key="9">
    <source>
        <dbReference type="SAM" id="SignalP"/>
    </source>
</evidence>
<keyword evidence="8" id="KW-0378">Hydrolase</keyword>
<feature type="domain" description="P-type" evidence="12">
    <location>
        <begin position="110"/>
        <end position="153"/>
    </location>
</feature>
<dbReference type="Gene3D" id="4.10.110.10">
    <property type="entry name" value="Spasmolytic Protein, domain 1"/>
    <property type="match status" value="2"/>
</dbReference>
<evidence type="ECO:0000313" key="14">
    <source>
        <dbReference type="Proteomes" id="UP001158576"/>
    </source>
</evidence>
<evidence type="ECO:0000313" key="13">
    <source>
        <dbReference type="EMBL" id="CAG5097208.1"/>
    </source>
</evidence>
<evidence type="ECO:0000256" key="3">
    <source>
        <dbReference type="ARBA" id="ARBA00022670"/>
    </source>
</evidence>
<evidence type="ECO:0000259" key="10">
    <source>
        <dbReference type="PROSITE" id="PS50240"/>
    </source>
</evidence>
<dbReference type="InterPro" id="IPR035976">
    <property type="entry name" value="Sushi/SCR/CCP_sf"/>
</dbReference>
<evidence type="ECO:0000259" key="12">
    <source>
        <dbReference type="PROSITE" id="PS51448"/>
    </source>
</evidence>
<feature type="disulfide bond" evidence="7">
    <location>
        <begin position="112"/>
        <end position="138"/>
    </location>
</feature>
<comment type="subcellular location">
    <subcellularLocation>
        <location evidence="1">Secreted</location>
    </subcellularLocation>
</comment>
<dbReference type="PROSITE" id="PS50240">
    <property type="entry name" value="TRYPSIN_DOM"/>
    <property type="match status" value="1"/>
</dbReference>
<dbReference type="Pfam" id="PF00088">
    <property type="entry name" value="Trefoil"/>
    <property type="match status" value="2"/>
</dbReference>
<dbReference type="SUPFAM" id="SSF57492">
    <property type="entry name" value="Trefoil"/>
    <property type="match status" value="2"/>
</dbReference>
<dbReference type="PRINTS" id="PR00722">
    <property type="entry name" value="CHYMOTRYPSIN"/>
</dbReference>
<keyword evidence="9" id="KW-0732">Signal</keyword>
<dbReference type="Gene3D" id="2.40.10.10">
    <property type="entry name" value="Trypsin-like serine proteases"/>
    <property type="match status" value="1"/>
</dbReference>
<feature type="domain" description="Peptidase S1" evidence="10">
    <location>
        <begin position="498"/>
        <end position="714"/>
    </location>
</feature>
<keyword evidence="14" id="KW-1185">Reference proteome</keyword>
<dbReference type="PROSITE" id="PS51448">
    <property type="entry name" value="P_TREFOIL_2"/>
    <property type="match status" value="2"/>
</dbReference>
<keyword evidence="5 7" id="KW-1015">Disulfide bond</keyword>
<dbReference type="PROSITE" id="PS00025">
    <property type="entry name" value="P_TREFOIL_1"/>
    <property type="match status" value="1"/>
</dbReference>
<feature type="disulfide bond" evidence="7">
    <location>
        <begin position="122"/>
        <end position="137"/>
    </location>
</feature>
<dbReference type="Gene3D" id="2.10.70.10">
    <property type="entry name" value="Complement Module, domain 1"/>
    <property type="match status" value="2"/>
</dbReference>
<dbReference type="InterPro" id="IPR009003">
    <property type="entry name" value="Peptidase_S1_PA"/>
</dbReference>
<evidence type="ECO:0000259" key="11">
    <source>
        <dbReference type="PROSITE" id="PS50923"/>
    </source>
</evidence>
<feature type="chain" id="PRO_5047162393" evidence="9">
    <location>
        <begin position="17"/>
        <end position="717"/>
    </location>
</feature>
<dbReference type="InterPro" id="IPR017994">
    <property type="entry name" value="P_trefoil_chordata"/>
</dbReference>
<dbReference type="InterPro" id="IPR044913">
    <property type="entry name" value="P_trefoil_dom_sf"/>
</dbReference>
<proteinExistence type="predicted"/>
<evidence type="ECO:0000256" key="4">
    <source>
        <dbReference type="ARBA" id="ARBA00022825"/>
    </source>
</evidence>
<feature type="disulfide bond" evidence="7">
    <location>
        <begin position="132"/>
        <end position="149"/>
    </location>
</feature>
<dbReference type="Proteomes" id="UP001158576">
    <property type="component" value="Chromosome XSR"/>
</dbReference>
<gene>
    <name evidence="13" type="ORF">OKIOD_LOCUS6537</name>
</gene>
<dbReference type="InterPro" id="IPR018114">
    <property type="entry name" value="TRYPSIN_HIS"/>
</dbReference>
<dbReference type="SMART" id="SM00032">
    <property type="entry name" value="CCP"/>
    <property type="match status" value="3"/>
</dbReference>
<dbReference type="SMART" id="SM00020">
    <property type="entry name" value="Tryp_SPc"/>
    <property type="match status" value="1"/>
</dbReference>
<dbReference type="Pfam" id="PF00084">
    <property type="entry name" value="Sushi"/>
    <property type="match status" value="1"/>
</dbReference>
<feature type="disulfide bond" evidence="7">
    <location>
        <begin position="61"/>
        <end position="76"/>
    </location>
</feature>
<dbReference type="InterPro" id="IPR000519">
    <property type="entry name" value="P_trefoil_dom"/>
</dbReference>
<sequence>MKLGLTFLVLSGLSDAQTKKRGGKFKKNKQQKEEAARLKREIKAFVLGQCVTVAPSKRVDCGYEGISIDRCQARGCCWDDGAGSNVPWCFHGKSSMDNAVDLARLVPQKSTCSGDAKQRKNCGWNRITPQECESIGCCFDDSVPRVPWCSYKQPDKNRPISKLTPKVAPLFCEKPDVVGKTGYNYACTDGFRQDSTCTITCANGLSGMGRAWKITCESPQRGWIGETPSCDPVFKLPSKTERSMSRSVKATLKLQALIRHRYITASKCYFPPSPANGIRTCSRVASVFPGSGYDYQYVCTFACDEGYQLQGAQQRSCPSNFGNKASWTHASPKCVKYAPNTESRWFEKNAGCPGLERPDSRTEIKCEPSPVFGKLNCEASCPAEFLRVVGAPRLFECSKNLKDPRPIVPVCASGYCSKFPMPENGTVNCTRSEMDGSVCTVSCNGGFNLIGEKQYRCNRVNWMQTSSNTKMENEPQCVYEELFSEGECSLRRSATTRIFGGSAASEKDFMITIRYGEHFKCGGVMIADQWAITAAHCVQGAFGRIHVHHDSRNSKDLGPEVSVERIVTHPNFNRRSQHDIALIKLVEPLSSADIVCLPEPEFNLPNGEIVQAYGYGKTSSSSGSHATGLQMGRIEYIPPSECGFIRKRFDYENLFCGMSPADTCDGDSGGPVLFRSGSSFKLVGIVSSGICESKNPGLYVRVSKFIPWIHETIFSQQ</sequence>
<evidence type="ECO:0000256" key="2">
    <source>
        <dbReference type="ARBA" id="ARBA00022525"/>
    </source>
</evidence>
<dbReference type="PROSITE" id="PS50923">
    <property type="entry name" value="SUSHI"/>
    <property type="match status" value="3"/>
</dbReference>
<evidence type="ECO:0000256" key="7">
    <source>
        <dbReference type="PROSITE-ProRule" id="PRU00779"/>
    </source>
</evidence>
<dbReference type="CDD" id="cd00033">
    <property type="entry name" value="CCP"/>
    <property type="match status" value="2"/>
</dbReference>
<keyword evidence="6" id="KW-0768">Sushi</keyword>
<dbReference type="CDD" id="cd00111">
    <property type="entry name" value="Trefoil"/>
    <property type="match status" value="2"/>
</dbReference>
<evidence type="ECO:0000256" key="1">
    <source>
        <dbReference type="ARBA" id="ARBA00004613"/>
    </source>
</evidence>
<dbReference type="InterPro" id="IPR000436">
    <property type="entry name" value="Sushi_SCR_CCP_dom"/>
</dbReference>
<dbReference type="PANTHER" id="PTHR24252">
    <property type="entry name" value="ACROSIN-RELATED"/>
    <property type="match status" value="1"/>
</dbReference>
<dbReference type="PRINTS" id="PR00680">
    <property type="entry name" value="PTREFOIL"/>
</dbReference>
<evidence type="ECO:0000256" key="6">
    <source>
        <dbReference type="PROSITE-ProRule" id="PRU00302"/>
    </source>
</evidence>
<comment type="caution">
    <text evidence="6">Lacks conserved residue(s) required for the propagation of feature annotation.</text>
</comment>
<feature type="domain" description="Sushi" evidence="11">
    <location>
        <begin position="170"/>
        <end position="232"/>
    </location>
</feature>
<dbReference type="PROSITE" id="PS00134">
    <property type="entry name" value="TRYPSIN_HIS"/>
    <property type="match status" value="1"/>
</dbReference>
<feature type="signal peptide" evidence="9">
    <location>
        <begin position="1"/>
        <end position="16"/>
    </location>
</feature>
<dbReference type="InterPro" id="IPR001254">
    <property type="entry name" value="Trypsin_dom"/>
</dbReference>
<organism evidence="13 14">
    <name type="scientific">Oikopleura dioica</name>
    <name type="common">Tunicate</name>
    <dbReference type="NCBI Taxonomy" id="34765"/>
    <lineage>
        <taxon>Eukaryota</taxon>
        <taxon>Metazoa</taxon>
        <taxon>Chordata</taxon>
        <taxon>Tunicata</taxon>
        <taxon>Appendicularia</taxon>
        <taxon>Copelata</taxon>
        <taxon>Oikopleuridae</taxon>
        <taxon>Oikopleura</taxon>
    </lineage>
</organism>
<accession>A0ABN7SKF8</accession>
<dbReference type="PANTHER" id="PTHR24252:SF7">
    <property type="entry name" value="HYALIN"/>
    <property type="match status" value="1"/>
</dbReference>
<keyword evidence="2" id="KW-0964">Secreted</keyword>
<keyword evidence="4 8" id="KW-0720">Serine protease</keyword>
<reference evidence="13 14" key="1">
    <citation type="submission" date="2021-04" db="EMBL/GenBank/DDBJ databases">
        <authorList>
            <person name="Bliznina A."/>
        </authorList>
    </citation>
    <scope>NUCLEOTIDE SEQUENCE [LARGE SCALE GENOMIC DNA]</scope>
</reference>
<name>A0ABN7SKF8_OIKDI</name>
<feature type="domain" description="P-type" evidence="12">
    <location>
        <begin position="48"/>
        <end position="93"/>
    </location>
</feature>
<dbReference type="InterPro" id="IPR017957">
    <property type="entry name" value="P_trefoil_CS"/>
</dbReference>
<dbReference type="SMART" id="SM00018">
    <property type="entry name" value="PD"/>
    <property type="match status" value="2"/>
</dbReference>
<feature type="domain" description="Sushi" evidence="11">
    <location>
        <begin position="414"/>
        <end position="479"/>
    </location>
</feature>
<dbReference type="InterPro" id="IPR001314">
    <property type="entry name" value="Peptidase_S1A"/>
</dbReference>
<dbReference type="Pfam" id="PF00089">
    <property type="entry name" value="Trypsin"/>
    <property type="match status" value="1"/>
</dbReference>
<evidence type="ECO:0000256" key="8">
    <source>
        <dbReference type="RuleBase" id="RU363034"/>
    </source>
</evidence>
<feature type="domain" description="Sushi" evidence="11">
    <location>
        <begin position="266"/>
        <end position="336"/>
    </location>
</feature>
<dbReference type="CDD" id="cd00190">
    <property type="entry name" value="Tryp_SPc"/>
    <property type="match status" value="1"/>
</dbReference>
<evidence type="ECO:0000256" key="5">
    <source>
        <dbReference type="ARBA" id="ARBA00023157"/>
    </source>
</evidence>
<dbReference type="InterPro" id="IPR033116">
    <property type="entry name" value="TRYPSIN_SER"/>
</dbReference>